<dbReference type="InterPro" id="IPR036396">
    <property type="entry name" value="Cyt_P450_sf"/>
</dbReference>
<dbReference type="HOGENOM" id="CLU_001570_2_3_1"/>
<dbReference type="OrthoDB" id="2789670at2759"/>
<dbReference type="GO" id="GO:0005506">
    <property type="term" value="F:iron ion binding"/>
    <property type="evidence" value="ECO:0007669"/>
    <property type="project" value="InterPro"/>
</dbReference>
<evidence type="ECO:0000256" key="9">
    <source>
        <dbReference type="PIRSR" id="PIRSR602401-1"/>
    </source>
</evidence>
<feature type="non-terminal residue" evidence="11">
    <location>
        <position position="523"/>
    </location>
</feature>
<evidence type="ECO:0000256" key="2">
    <source>
        <dbReference type="ARBA" id="ARBA00004685"/>
    </source>
</evidence>
<dbReference type="Gene3D" id="1.10.630.10">
    <property type="entry name" value="Cytochrome P450"/>
    <property type="match status" value="1"/>
</dbReference>
<evidence type="ECO:0000256" key="8">
    <source>
        <dbReference type="ARBA" id="ARBA00023033"/>
    </source>
</evidence>
<sequence>MSSGPISAGVFAGIVFIYFAFKRLSSAGRFPLPPGPKGLPVVGNVHDLPKPGVLEAQHWLKHKSLYGPISSVTVLGQTLVIINDLQIANELLEKRSIKHSSRPKQIFAGEMLGWENSLGFLPYSKRLRTYRKNASRIIGSKAAVSQFNKFQEEEVGHFLLHLLDDPDHFVKHIKKESGSIILKIVYGYNAESHGDDHLVNIAGEAMDNFARAAVPGAYLVDILPFMKLLPEWMPGTGFKQTARKWAAQLNDVIEKPFAFVRHQMAQGTHASSFLSQLLEADDANQNELDHKWTAISLYTGGADTTVASLAAFFLAMVIIPEVQQKAREEIDRVVGKDRLPNMADQENLPYIGAIVKEVLRWNPVGPMALPHTSTEDDVFNGYHIPQKGIILANVWHFAHDPLVYANPAAFEPERFLGAAPEPDPRQYIYGFGRRVCPGRYLADNALYLNIAQTLAVFDISKPLENGKEVEPLVRFEPGVVCHPAPFKATIKPRSSSHDQLIRSILETYPWKESDSKALQNVAP</sequence>
<name>A0A084B3X7_STACB</name>
<dbReference type="EMBL" id="KL648097">
    <property type="protein sequence ID" value="KEY72256.1"/>
    <property type="molecule type" value="Genomic_DNA"/>
</dbReference>
<proteinExistence type="inferred from homology"/>
<feature type="transmembrane region" description="Helical" evidence="10">
    <location>
        <begin position="6"/>
        <end position="21"/>
    </location>
</feature>
<comment type="similarity">
    <text evidence="3">Belongs to the cytochrome P450 family.</text>
</comment>
<evidence type="ECO:0000256" key="4">
    <source>
        <dbReference type="ARBA" id="ARBA00022617"/>
    </source>
</evidence>
<dbReference type="InterPro" id="IPR050364">
    <property type="entry name" value="Cytochrome_P450_fung"/>
</dbReference>
<dbReference type="GO" id="GO:0016705">
    <property type="term" value="F:oxidoreductase activity, acting on paired donors, with incorporation or reduction of molecular oxygen"/>
    <property type="evidence" value="ECO:0007669"/>
    <property type="project" value="InterPro"/>
</dbReference>
<dbReference type="GO" id="GO:0020037">
    <property type="term" value="F:heme binding"/>
    <property type="evidence" value="ECO:0007669"/>
    <property type="project" value="InterPro"/>
</dbReference>
<keyword evidence="10" id="KW-1133">Transmembrane helix</keyword>
<evidence type="ECO:0000313" key="11">
    <source>
        <dbReference type="EMBL" id="KEY72256.1"/>
    </source>
</evidence>
<gene>
    <name evidence="11" type="ORF">S7711_00255</name>
</gene>
<dbReference type="InterPro" id="IPR001128">
    <property type="entry name" value="Cyt_P450"/>
</dbReference>
<dbReference type="PRINTS" id="PR00463">
    <property type="entry name" value="EP450I"/>
</dbReference>
<dbReference type="PANTHER" id="PTHR46300">
    <property type="entry name" value="P450, PUTATIVE (EUROFUNG)-RELATED-RELATED"/>
    <property type="match status" value="1"/>
</dbReference>
<keyword evidence="12" id="KW-1185">Reference proteome</keyword>
<keyword evidence="7 9" id="KW-0408">Iron</keyword>
<evidence type="ECO:0000256" key="6">
    <source>
        <dbReference type="ARBA" id="ARBA00023002"/>
    </source>
</evidence>
<evidence type="ECO:0000256" key="5">
    <source>
        <dbReference type="ARBA" id="ARBA00022723"/>
    </source>
</evidence>
<dbReference type="GO" id="GO:0004497">
    <property type="term" value="F:monooxygenase activity"/>
    <property type="evidence" value="ECO:0007669"/>
    <property type="project" value="UniProtKB-KW"/>
</dbReference>
<dbReference type="PANTHER" id="PTHR46300:SF7">
    <property type="entry name" value="P450, PUTATIVE (EUROFUNG)-RELATED"/>
    <property type="match status" value="1"/>
</dbReference>
<protein>
    <submittedName>
        <fullName evidence="11">Uncharacterized protein</fullName>
    </submittedName>
</protein>
<evidence type="ECO:0000256" key="1">
    <source>
        <dbReference type="ARBA" id="ARBA00001971"/>
    </source>
</evidence>
<accession>A0A084B3X7</accession>
<dbReference type="Pfam" id="PF00067">
    <property type="entry name" value="p450"/>
    <property type="match status" value="1"/>
</dbReference>
<dbReference type="PRINTS" id="PR00385">
    <property type="entry name" value="P450"/>
</dbReference>
<dbReference type="CDD" id="cd11065">
    <property type="entry name" value="CYP64-like"/>
    <property type="match status" value="1"/>
</dbReference>
<dbReference type="Proteomes" id="UP000028045">
    <property type="component" value="Unassembled WGS sequence"/>
</dbReference>
<feature type="binding site" description="axial binding residue" evidence="9">
    <location>
        <position position="436"/>
    </location>
    <ligand>
        <name>heme</name>
        <dbReference type="ChEBI" id="CHEBI:30413"/>
    </ligand>
    <ligandPart>
        <name>Fe</name>
        <dbReference type="ChEBI" id="CHEBI:18248"/>
    </ligandPart>
</feature>
<comment type="pathway">
    <text evidence="2">Mycotoxin biosynthesis.</text>
</comment>
<comment type="cofactor">
    <cofactor evidence="1 9">
        <name>heme</name>
        <dbReference type="ChEBI" id="CHEBI:30413"/>
    </cofactor>
</comment>
<evidence type="ECO:0000313" key="12">
    <source>
        <dbReference type="Proteomes" id="UP000028045"/>
    </source>
</evidence>
<keyword evidence="5 9" id="KW-0479">Metal-binding</keyword>
<keyword evidence="10" id="KW-0812">Transmembrane</keyword>
<keyword evidence="6" id="KW-0560">Oxidoreductase</keyword>
<dbReference type="SUPFAM" id="SSF48264">
    <property type="entry name" value="Cytochrome P450"/>
    <property type="match status" value="1"/>
</dbReference>
<reference evidence="11 12" key="1">
    <citation type="journal article" date="2014" name="BMC Genomics">
        <title>Comparative genome sequencing reveals chemotype-specific gene clusters in the toxigenic black mold Stachybotrys.</title>
        <authorList>
            <person name="Semeiks J."/>
            <person name="Borek D."/>
            <person name="Otwinowski Z."/>
            <person name="Grishin N.V."/>
        </authorList>
    </citation>
    <scope>NUCLEOTIDE SEQUENCE [LARGE SCALE GENOMIC DNA]</scope>
    <source>
        <strain evidence="12">CBS 109288 / IBT 7711</strain>
    </source>
</reference>
<evidence type="ECO:0000256" key="7">
    <source>
        <dbReference type="ARBA" id="ARBA00023004"/>
    </source>
</evidence>
<organism evidence="11 12">
    <name type="scientific">Stachybotrys chartarum (strain CBS 109288 / IBT 7711)</name>
    <name type="common">Toxic black mold</name>
    <name type="synonym">Stilbospora chartarum</name>
    <dbReference type="NCBI Taxonomy" id="1280523"/>
    <lineage>
        <taxon>Eukaryota</taxon>
        <taxon>Fungi</taxon>
        <taxon>Dikarya</taxon>
        <taxon>Ascomycota</taxon>
        <taxon>Pezizomycotina</taxon>
        <taxon>Sordariomycetes</taxon>
        <taxon>Hypocreomycetidae</taxon>
        <taxon>Hypocreales</taxon>
        <taxon>Stachybotryaceae</taxon>
        <taxon>Stachybotrys</taxon>
    </lineage>
</organism>
<dbReference type="InterPro" id="IPR002401">
    <property type="entry name" value="Cyt_P450_E_grp-I"/>
</dbReference>
<evidence type="ECO:0000256" key="10">
    <source>
        <dbReference type="SAM" id="Phobius"/>
    </source>
</evidence>
<keyword evidence="8" id="KW-0503">Monooxygenase</keyword>
<evidence type="ECO:0000256" key="3">
    <source>
        <dbReference type="ARBA" id="ARBA00010617"/>
    </source>
</evidence>
<keyword evidence="4 9" id="KW-0349">Heme</keyword>
<dbReference type="AlphaFoldDB" id="A0A084B3X7"/>
<keyword evidence="10" id="KW-0472">Membrane</keyword>